<sequence length="426" mass="48920">MQTNSFFLLLIFTMFSNSLSCMAQSSKPDNLLFTKASIAKYLKKANKDPMTAILKSYEVSGYNYLVPYHLSLQCKVDSANNALYFARKTMLTTFSSFVGDVKDNETSYINSRHWETDIREDSNYTALDAIVEIISIARTHQVIMINESHIDPRGRLFLSNLLPKLKAEGFTYLFMEGLREDDINERGFPLQTSGFYTSEPMFGDLIRKAIQLGFKLIPYDCYKAPCNTVPEREQHQAKIIYETLQQDPDAKAIVFAGHGHINKDPEKNWMAHRFKILSGIDPFCINQSINSEAPQLFHHLRKHIDKPVIYKNLKTNDYRELSKVNMVDATIVFPDTKWIDNKYATWLLHSGTKSYTINLSGAHYKGTLLSILKCNEFDQFGILAVPVLNMILQQTTRQNISLDPGSYYLRVTDLYGKELYKEKITL</sequence>
<accession>A0A1H7GTW6</accession>
<feature type="signal peptide" evidence="1">
    <location>
        <begin position="1"/>
        <end position="23"/>
    </location>
</feature>
<proteinExistence type="predicted"/>
<evidence type="ECO:0000313" key="3">
    <source>
        <dbReference type="Proteomes" id="UP000199421"/>
    </source>
</evidence>
<evidence type="ECO:0000256" key="1">
    <source>
        <dbReference type="SAM" id="SignalP"/>
    </source>
</evidence>
<keyword evidence="1" id="KW-0732">Signal</keyword>
<dbReference type="SUPFAM" id="SSF159501">
    <property type="entry name" value="EreA/ChaN-like"/>
    <property type="match status" value="1"/>
</dbReference>
<dbReference type="Proteomes" id="UP000199421">
    <property type="component" value="Unassembled WGS sequence"/>
</dbReference>
<protein>
    <submittedName>
        <fullName evidence="2">Uncharacterized protein</fullName>
    </submittedName>
</protein>
<dbReference type="EMBL" id="FOAF01000001">
    <property type="protein sequence ID" value="SEK41596.1"/>
    <property type="molecule type" value="Genomic_DNA"/>
</dbReference>
<feature type="chain" id="PRO_5011468388" evidence="1">
    <location>
        <begin position="24"/>
        <end position="426"/>
    </location>
</feature>
<reference evidence="3" key="1">
    <citation type="submission" date="2016-10" db="EMBL/GenBank/DDBJ databases">
        <authorList>
            <person name="Varghese N."/>
            <person name="Submissions S."/>
        </authorList>
    </citation>
    <scope>NUCLEOTIDE SEQUENCE [LARGE SCALE GENOMIC DNA]</scope>
    <source>
        <strain evidence="3">DSM 18733</strain>
    </source>
</reference>
<gene>
    <name evidence="2" type="ORF">SAMN05661044_00191</name>
</gene>
<evidence type="ECO:0000313" key="2">
    <source>
        <dbReference type="EMBL" id="SEK41596.1"/>
    </source>
</evidence>
<dbReference type="STRING" id="407022.SAMN05661044_00191"/>
<keyword evidence="3" id="KW-1185">Reference proteome</keyword>
<organism evidence="2 3">
    <name type="scientific">Olivibacter domesticus</name>
    <name type="common">Pseudosphingobacterium domesticum</name>
    <dbReference type="NCBI Taxonomy" id="407022"/>
    <lineage>
        <taxon>Bacteria</taxon>
        <taxon>Pseudomonadati</taxon>
        <taxon>Bacteroidota</taxon>
        <taxon>Sphingobacteriia</taxon>
        <taxon>Sphingobacteriales</taxon>
        <taxon>Sphingobacteriaceae</taxon>
        <taxon>Olivibacter</taxon>
    </lineage>
</organism>
<dbReference type="AlphaFoldDB" id="A0A1H7GTW6"/>
<name>A0A1H7GTW6_OLID1</name>